<dbReference type="Proteomes" id="UP000050525">
    <property type="component" value="Unassembled WGS sequence"/>
</dbReference>
<name>A0A151N895_ALLMI</name>
<evidence type="ECO:0000313" key="2">
    <source>
        <dbReference type="EMBL" id="KYO32745.1"/>
    </source>
</evidence>
<sequence length="79" mass="8914">MQLFNLCSPCLNRSEYKSLLSKTEWPTEDSSTGSPKTPDLERGLGFDDLLRSLSAGRRKSSLPQNEALKREIRSLAVRM</sequence>
<gene>
    <name evidence="2" type="ORF">Y1Q_0009350</name>
</gene>
<reference evidence="2 3" key="1">
    <citation type="journal article" date="2012" name="Genome Biol.">
        <title>Sequencing three crocodilian genomes to illuminate the evolution of archosaurs and amniotes.</title>
        <authorList>
            <person name="St John J.A."/>
            <person name="Braun E.L."/>
            <person name="Isberg S.R."/>
            <person name="Miles L.G."/>
            <person name="Chong A.Y."/>
            <person name="Gongora J."/>
            <person name="Dalzell P."/>
            <person name="Moran C."/>
            <person name="Bed'hom B."/>
            <person name="Abzhanov A."/>
            <person name="Burgess S.C."/>
            <person name="Cooksey A.M."/>
            <person name="Castoe T.A."/>
            <person name="Crawford N.G."/>
            <person name="Densmore L.D."/>
            <person name="Drew J.C."/>
            <person name="Edwards S.V."/>
            <person name="Faircloth B.C."/>
            <person name="Fujita M.K."/>
            <person name="Greenwold M.J."/>
            <person name="Hoffmann F.G."/>
            <person name="Howard J.M."/>
            <person name="Iguchi T."/>
            <person name="Janes D.E."/>
            <person name="Khan S.Y."/>
            <person name="Kohno S."/>
            <person name="de Koning A.J."/>
            <person name="Lance S.L."/>
            <person name="McCarthy F.M."/>
            <person name="McCormack J.E."/>
            <person name="Merchant M.E."/>
            <person name="Peterson D.G."/>
            <person name="Pollock D.D."/>
            <person name="Pourmand N."/>
            <person name="Raney B.J."/>
            <person name="Roessler K.A."/>
            <person name="Sanford J.R."/>
            <person name="Sawyer R.H."/>
            <person name="Schmidt C.J."/>
            <person name="Triplett E.W."/>
            <person name="Tuberville T.D."/>
            <person name="Venegas-Anaya M."/>
            <person name="Howard J.T."/>
            <person name="Jarvis E.D."/>
            <person name="Guillette L.J.Jr."/>
            <person name="Glenn T.C."/>
            <person name="Green R.E."/>
            <person name="Ray D.A."/>
        </authorList>
    </citation>
    <scope>NUCLEOTIDE SEQUENCE [LARGE SCALE GENOMIC DNA]</scope>
    <source>
        <strain evidence="2">KSC_2009_1</strain>
    </source>
</reference>
<evidence type="ECO:0000313" key="3">
    <source>
        <dbReference type="Proteomes" id="UP000050525"/>
    </source>
</evidence>
<keyword evidence="3" id="KW-1185">Reference proteome</keyword>
<organism evidence="2 3">
    <name type="scientific">Alligator mississippiensis</name>
    <name type="common">American alligator</name>
    <dbReference type="NCBI Taxonomy" id="8496"/>
    <lineage>
        <taxon>Eukaryota</taxon>
        <taxon>Metazoa</taxon>
        <taxon>Chordata</taxon>
        <taxon>Craniata</taxon>
        <taxon>Vertebrata</taxon>
        <taxon>Euteleostomi</taxon>
        <taxon>Archelosauria</taxon>
        <taxon>Archosauria</taxon>
        <taxon>Crocodylia</taxon>
        <taxon>Alligatoridae</taxon>
        <taxon>Alligatorinae</taxon>
        <taxon>Alligator</taxon>
    </lineage>
</organism>
<dbReference type="AlphaFoldDB" id="A0A151N895"/>
<comment type="caution">
    <text evidence="2">The sequence shown here is derived from an EMBL/GenBank/DDBJ whole genome shotgun (WGS) entry which is preliminary data.</text>
</comment>
<evidence type="ECO:0000256" key="1">
    <source>
        <dbReference type="SAM" id="MobiDB-lite"/>
    </source>
</evidence>
<accession>A0A151N895</accession>
<feature type="region of interest" description="Disordered" evidence="1">
    <location>
        <begin position="22"/>
        <end position="43"/>
    </location>
</feature>
<dbReference type="EMBL" id="AKHW03003879">
    <property type="protein sequence ID" value="KYO32745.1"/>
    <property type="molecule type" value="Genomic_DNA"/>
</dbReference>
<proteinExistence type="predicted"/>
<protein>
    <submittedName>
        <fullName evidence="2">Uncharacterized protein</fullName>
    </submittedName>
</protein>